<keyword evidence="1 3" id="KW-0996">Nickel insertion</keyword>
<evidence type="ECO:0000256" key="2">
    <source>
        <dbReference type="ARBA" id="ARBA00023186"/>
    </source>
</evidence>
<reference evidence="4" key="1">
    <citation type="submission" date="2020-12" db="EMBL/GenBank/DDBJ databases">
        <title>Bacterial taxonomy.</title>
        <authorList>
            <person name="Pan X."/>
        </authorList>
    </citation>
    <scope>NUCLEOTIDE SEQUENCE</scope>
    <source>
        <strain evidence="4">B2012</strain>
    </source>
</reference>
<proteinExistence type="inferred from homology"/>
<dbReference type="Gene3D" id="1.10.4190.10">
    <property type="entry name" value="Urease accessory protein UreF"/>
    <property type="match status" value="1"/>
</dbReference>
<keyword evidence="3" id="KW-0963">Cytoplasm</keyword>
<comment type="function">
    <text evidence="3">Required for maturation of urease via the functional incorporation of the urease nickel metallocenter.</text>
</comment>
<dbReference type="InterPro" id="IPR038277">
    <property type="entry name" value="UreF_sf"/>
</dbReference>
<evidence type="ECO:0000256" key="3">
    <source>
        <dbReference type="HAMAP-Rule" id="MF_01385"/>
    </source>
</evidence>
<dbReference type="PANTHER" id="PTHR33620:SF1">
    <property type="entry name" value="UREASE ACCESSORY PROTEIN F"/>
    <property type="match status" value="1"/>
</dbReference>
<dbReference type="HAMAP" id="MF_01385">
    <property type="entry name" value="UreF"/>
    <property type="match status" value="1"/>
</dbReference>
<protein>
    <recommendedName>
        <fullName evidence="3">Urease accessory protein UreF</fullName>
    </recommendedName>
</protein>
<dbReference type="RefSeq" id="WP_198883988.1">
    <property type="nucleotide sequence ID" value="NZ_JAEKJA010000023.1"/>
</dbReference>
<gene>
    <name evidence="3" type="primary">ureF</name>
    <name evidence="4" type="ORF">JCR33_20460</name>
</gene>
<evidence type="ECO:0000256" key="1">
    <source>
        <dbReference type="ARBA" id="ARBA00022988"/>
    </source>
</evidence>
<dbReference type="PIRSF" id="PIRSF009467">
    <property type="entry name" value="Ureas_acces_UreF"/>
    <property type="match status" value="1"/>
</dbReference>
<comment type="similarity">
    <text evidence="3">Belongs to the UreF family.</text>
</comment>
<comment type="caution">
    <text evidence="4">The sequence shown here is derived from an EMBL/GenBank/DDBJ whole genome shotgun (WGS) entry which is preliminary data.</text>
</comment>
<comment type="subcellular location">
    <subcellularLocation>
        <location evidence="3">Cytoplasm</location>
    </subcellularLocation>
</comment>
<organism evidence="4 5">
    <name type="scientific">Acuticoccus mangrovi</name>
    <dbReference type="NCBI Taxonomy" id="2796142"/>
    <lineage>
        <taxon>Bacteria</taxon>
        <taxon>Pseudomonadati</taxon>
        <taxon>Pseudomonadota</taxon>
        <taxon>Alphaproteobacteria</taxon>
        <taxon>Hyphomicrobiales</taxon>
        <taxon>Amorphaceae</taxon>
        <taxon>Acuticoccus</taxon>
    </lineage>
</organism>
<name>A0A934ISU0_9HYPH</name>
<dbReference type="EMBL" id="JAEKJA010000023">
    <property type="protein sequence ID" value="MBJ3778085.1"/>
    <property type="molecule type" value="Genomic_DNA"/>
</dbReference>
<dbReference type="AlphaFoldDB" id="A0A934ISU0"/>
<accession>A0A934ISU0</accession>
<dbReference type="InterPro" id="IPR002639">
    <property type="entry name" value="UreF"/>
</dbReference>
<keyword evidence="2 3" id="KW-0143">Chaperone</keyword>
<dbReference type="Pfam" id="PF01730">
    <property type="entry name" value="UreF"/>
    <property type="match status" value="1"/>
</dbReference>
<comment type="subunit">
    <text evidence="3">UreD, UreF and UreG form a complex that acts as a GTP-hydrolysis-dependent molecular chaperone, activating the urease apoprotein by helping to assemble the nickel containing metallocenter of UreC. The UreE protein probably delivers the nickel.</text>
</comment>
<evidence type="ECO:0000313" key="5">
    <source>
        <dbReference type="Proteomes" id="UP000609531"/>
    </source>
</evidence>
<dbReference type="GO" id="GO:0005737">
    <property type="term" value="C:cytoplasm"/>
    <property type="evidence" value="ECO:0007669"/>
    <property type="project" value="UniProtKB-SubCell"/>
</dbReference>
<dbReference type="GO" id="GO:0016151">
    <property type="term" value="F:nickel cation binding"/>
    <property type="evidence" value="ECO:0007669"/>
    <property type="project" value="UniProtKB-UniRule"/>
</dbReference>
<keyword evidence="5" id="KW-1185">Reference proteome</keyword>
<dbReference type="Proteomes" id="UP000609531">
    <property type="component" value="Unassembled WGS sequence"/>
</dbReference>
<dbReference type="PANTHER" id="PTHR33620">
    <property type="entry name" value="UREASE ACCESSORY PROTEIN F"/>
    <property type="match status" value="1"/>
</dbReference>
<sequence>MSDPSAEAVLGLLTSLRLGDGQFPSGAFAFSGGLETLCADGHFARGDLGAFLMGQLTGRWLPFDRAFVEAAAAAHDDADRLAELDETVDALTVGDLQRRSSQRAGRALLGVHARLGTAGAADYRTRVERDGLPGHQPIVQGAMLAASGLAISQVAACAAYGVLSSLCSAAVRLGKVSHLDAQAALVAVHPALAAALARPAPPLDEAAAFSPLTEIAMMRHDARPSRLFSN</sequence>
<evidence type="ECO:0000313" key="4">
    <source>
        <dbReference type="EMBL" id="MBJ3778085.1"/>
    </source>
</evidence>